<evidence type="ECO:0000313" key="3">
    <source>
        <dbReference type="Proteomes" id="UP000294325"/>
    </source>
</evidence>
<sequence length="59" mass="5923">MKTNAFIAGGGPAPAGTGAEPHTTPPRAPRGGKLKERVSEAERSADLPPDSLAATQGVE</sequence>
<protein>
    <submittedName>
        <fullName evidence="2">Uncharacterized protein</fullName>
    </submittedName>
</protein>
<dbReference type="AlphaFoldDB" id="A0A4P7C3U1"/>
<dbReference type="RefSeq" id="WP_134359592.1">
    <property type="nucleotide sequence ID" value="NZ_CP038033.1"/>
</dbReference>
<gene>
    <name evidence="2" type="ORF">E3U44_18970</name>
</gene>
<proteinExistence type="predicted"/>
<reference evidence="2 3" key="1">
    <citation type="submission" date="2019-03" db="EMBL/GenBank/DDBJ databases">
        <title>The genome sequence of Nitrosococcus wardiae strain D1FHST reveals the archetypal metabolic capacity of ammonia-oxidizing Gammaproteobacteria.</title>
        <authorList>
            <person name="Wang L."/>
            <person name="Lim C.K."/>
            <person name="Hanson T.E."/>
            <person name="Dang H."/>
            <person name="Klotz M.G."/>
        </authorList>
    </citation>
    <scope>NUCLEOTIDE SEQUENCE [LARGE SCALE GENOMIC DNA]</scope>
    <source>
        <strain evidence="2 3">D1FHS</strain>
    </source>
</reference>
<feature type="compositionally biased region" description="Basic and acidic residues" evidence="1">
    <location>
        <begin position="33"/>
        <end position="45"/>
    </location>
</feature>
<dbReference type="Proteomes" id="UP000294325">
    <property type="component" value="Chromosome"/>
</dbReference>
<evidence type="ECO:0000313" key="2">
    <source>
        <dbReference type="EMBL" id="QBQ56347.1"/>
    </source>
</evidence>
<keyword evidence="3" id="KW-1185">Reference proteome</keyword>
<evidence type="ECO:0000256" key="1">
    <source>
        <dbReference type="SAM" id="MobiDB-lite"/>
    </source>
</evidence>
<name>A0A4P7C3U1_9GAMM</name>
<dbReference type="EMBL" id="CP038033">
    <property type="protein sequence ID" value="QBQ56347.1"/>
    <property type="molecule type" value="Genomic_DNA"/>
</dbReference>
<dbReference type="KEGG" id="nwr:E3U44_18970"/>
<organism evidence="2 3">
    <name type="scientific">Nitrosococcus wardiae</name>
    <dbReference type="NCBI Taxonomy" id="1814290"/>
    <lineage>
        <taxon>Bacteria</taxon>
        <taxon>Pseudomonadati</taxon>
        <taxon>Pseudomonadota</taxon>
        <taxon>Gammaproteobacteria</taxon>
        <taxon>Chromatiales</taxon>
        <taxon>Chromatiaceae</taxon>
        <taxon>Nitrosococcus</taxon>
    </lineage>
</organism>
<feature type="region of interest" description="Disordered" evidence="1">
    <location>
        <begin position="1"/>
        <end position="59"/>
    </location>
</feature>
<accession>A0A4P7C3U1</accession>